<accession>A0A377GUP6</accession>
<organism evidence="2 3">
    <name type="scientific">Fusobacterium necrogenes</name>
    <dbReference type="NCBI Taxonomy" id="858"/>
    <lineage>
        <taxon>Bacteria</taxon>
        <taxon>Fusobacteriati</taxon>
        <taxon>Fusobacteriota</taxon>
        <taxon>Fusobacteriia</taxon>
        <taxon>Fusobacteriales</taxon>
        <taxon>Fusobacteriaceae</taxon>
        <taxon>Fusobacterium</taxon>
    </lineage>
</organism>
<evidence type="ECO:0000313" key="3">
    <source>
        <dbReference type="Proteomes" id="UP000255328"/>
    </source>
</evidence>
<keyword evidence="1" id="KW-0732">Signal</keyword>
<dbReference type="AlphaFoldDB" id="A0A377GUP6"/>
<dbReference type="RefSeq" id="WP_115268278.1">
    <property type="nucleotide sequence ID" value="NZ_UGGU01000003.1"/>
</dbReference>
<sequence>MKKLLFMGALLIVGATAFGAVSAEFSGNTGGNISQGSATANLRLASRGTVIDTTNKAVLVVTPTVNAGADGETLSFDFSSIVKNAEQPQTLEGKFTAEIWANDKKVAFGNAEIDVSLAMVNGSVLDDDSIIRGIALYDTVTAGTPGSSGEITGKEIGTLSYTLSGVQTNDMTYTGTVNASVVAKESGSFNDKSAMVTVAVTDFSYTKGS</sequence>
<gene>
    <name evidence="2" type="ORF">NCTC10723_00084</name>
</gene>
<dbReference type="OrthoDB" id="91245at2"/>
<dbReference type="Proteomes" id="UP000255328">
    <property type="component" value="Unassembled WGS sequence"/>
</dbReference>
<keyword evidence="3" id="KW-1185">Reference proteome</keyword>
<name>A0A377GUP6_9FUSO</name>
<dbReference type="EMBL" id="UGGU01000003">
    <property type="protein sequence ID" value="STO30659.1"/>
    <property type="molecule type" value="Genomic_DNA"/>
</dbReference>
<evidence type="ECO:0000313" key="2">
    <source>
        <dbReference type="EMBL" id="STO30659.1"/>
    </source>
</evidence>
<feature type="chain" id="PRO_5016581495" evidence="1">
    <location>
        <begin position="20"/>
        <end position="209"/>
    </location>
</feature>
<evidence type="ECO:0000256" key="1">
    <source>
        <dbReference type="SAM" id="SignalP"/>
    </source>
</evidence>
<reference evidence="2 3" key="1">
    <citation type="submission" date="2018-06" db="EMBL/GenBank/DDBJ databases">
        <authorList>
            <consortium name="Pathogen Informatics"/>
            <person name="Doyle S."/>
        </authorList>
    </citation>
    <scope>NUCLEOTIDE SEQUENCE [LARGE SCALE GENOMIC DNA]</scope>
    <source>
        <strain evidence="2 3">NCTC10723</strain>
    </source>
</reference>
<proteinExistence type="predicted"/>
<feature type="signal peptide" evidence="1">
    <location>
        <begin position="1"/>
        <end position="19"/>
    </location>
</feature>
<protein>
    <submittedName>
        <fullName evidence="2">Uncharacterized protein</fullName>
    </submittedName>
</protein>